<dbReference type="SMART" id="SM00239">
    <property type="entry name" value="C2"/>
    <property type="match status" value="1"/>
</dbReference>
<evidence type="ECO:0000313" key="4">
    <source>
        <dbReference type="Proteomes" id="UP000694845"/>
    </source>
</evidence>
<evidence type="ECO:0000259" key="3">
    <source>
        <dbReference type="PROSITE" id="PS50004"/>
    </source>
</evidence>
<keyword evidence="2" id="KW-0812">Transmembrane</keyword>
<feature type="compositionally biased region" description="Basic and acidic residues" evidence="1">
    <location>
        <begin position="847"/>
        <end position="875"/>
    </location>
</feature>
<dbReference type="GeneID" id="110988350"/>
<dbReference type="AlphaFoldDB" id="A0A8B7ZPC9"/>
<dbReference type="InterPro" id="IPR000008">
    <property type="entry name" value="C2_dom"/>
</dbReference>
<organism evidence="4 5">
    <name type="scientific">Acanthaster planci</name>
    <name type="common">Crown-of-thorns starfish</name>
    <dbReference type="NCBI Taxonomy" id="133434"/>
    <lineage>
        <taxon>Eukaryota</taxon>
        <taxon>Metazoa</taxon>
        <taxon>Echinodermata</taxon>
        <taxon>Eleutherozoa</taxon>
        <taxon>Asterozoa</taxon>
        <taxon>Asteroidea</taxon>
        <taxon>Valvatacea</taxon>
        <taxon>Valvatida</taxon>
        <taxon>Acanthasteridae</taxon>
        <taxon>Acanthaster</taxon>
    </lineage>
</organism>
<keyword evidence="2" id="KW-0472">Membrane</keyword>
<dbReference type="PANTHER" id="PTHR21119:SF5">
    <property type="entry name" value="C2 DOMAIN-CONTAINING PROTEIN"/>
    <property type="match status" value="1"/>
</dbReference>
<feature type="region of interest" description="Disordered" evidence="1">
    <location>
        <begin position="315"/>
        <end position="343"/>
    </location>
</feature>
<dbReference type="Pfam" id="PF18696">
    <property type="entry name" value="SMP_C2CD2L"/>
    <property type="match status" value="1"/>
</dbReference>
<evidence type="ECO:0000313" key="5">
    <source>
        <dbReference type="RefSeq" id="XP_022107443.1"/>
    </source>
</evidence>
<dbReference type="InterPro" id="IPR040885">
    <property type="entry name" value="SMP_C2CD2L"/>
</dbReference>
<feature type="region of interest" description="Disordered" evidence="1">
    <location>
        <begin position="646"/>
        <end position="875"/>
    </location>
</feature>
<dbReference type="CDD" id="cd08678">
    <property type="entry name" value="C2_C21orf25-like"/>
    <property type="match status" value="1"/>
</dbReference>
<feature type="compositionally biased region" description="Basic and acidic residues" evidence="1">
    <location>
        <begin position="789"/>
        <end position="798"/>
    </location>
</feature>
<dbReference type="PANTHER" id="PTHR21119">
    <property type="entry name" value="C2 DOMAIN-CONTAINING PROTEIN"/>
    <property type="match status" value="1"/>
</dbReference>
<feature type="compositionally biased region" description="Low complexity" evidence="1">
    <location>
        <begin position="815"/>
        <end position="844"/>
    </location>
</feature>
<dbReference type="InterPro" id="IPR039934">
    <property type="entry name" value="C2CD2/C2CD2L"/>
</dbReference>
<feature type="compositionally biased region" description="Basic and acidic residues" evidence="1">
    <location>
        <begin position="646"/>
        <end position="656"/>
    </location>
</feature>
<feature type="compositionally biased region" description="Basic and acidic residues" evidence="1">
    <location>
        <begin position="690"/>
        <end position="703"/>
    </location>
</feature>
<feature type="compositionally biased region" description="Low complexity" evidence="1">
    <location>
        <begin position="92"/>
        <end position="105"/>
    </location>
</feature>
<dbReference type="Proteomes" id="UP000694845">
    <property type="component" value="Unplaced"/>
</dbReference>
<dbReference type="PROSITE" id="PS50004">
    <property type="entry name" value="C2"/>
    <property type="match status" value="1"/>
</dbReference>
<feature type="compositionally biased region" description="Polar residues" evidence="1">
    <location>
        <begin position="315"/>
        <end position="340"/>
    </location>
</feature>
<feature type="domain" description="C2" evidence="3">
    <location>
        <begin position="330"/>
        <end position="449"/>
    </location>
</feature>
<accession>A0A8B7ZPC9</accession>
<dbReference type="Gene3D" id="2.60.40.150">
    <property type="entry name" value="C2 domain"/>
    <property type="match status" value="1"/>
</dbReference>
<keyword evidence="4" id="KW-1185">Reference proteome</keyword>
<feature type="compositionally biased region" description="Basic and acidic residues" evidence="1">
    <location>
        <begin position="738"/>
        <end position="759"/>
    </location>
</feature>
<dbReference type="CDD" id="cd21664">
    <property type="entry name" value="SMP_C2CD2-like"/>
    <property type="match status" value="1"/>
</dbReference>
<dbReference type="RefSeq" id="XP_022107443.1">
    <property type="nucleotide sequence ID" value="XM_022251751.1"/>
</dbReference>
<protein>
    <submittedName>
        <fullName evidence="5">Phospholipid transfer protein C2CD2L-like isoform X1</fullName>
    </submittedName>
</protein>
<feature type="compositionally biased region" description="Basic residues" evidence="1">
    <location>
        <begin position="706"/>
        <end position="719"/>
    </location>
</feature>
<evidence type="ECO:0000256" key="1">
    <source>
        <dbReference type="SAM" id="MobiDB-lite"/>
    </source>
</evidence>
<feature type="transmembrane region" description="Helical" evidence="2">
    <location>
        <begin position="47"/>
        <end position="69"/>
    </location>
</feature>
<sequence length="875" mass="95587">MSSEQGADTHSDDLGRHVWTHGSEWLNKMAGLTAYFLAALQSGEIDILNVLLIFWFVLAGLVVATVSWYDSMRRTKGQKVAAGGREGGDGAARGSPGRAGRSEASPGLSPGATGDAGAETCRWLNSVVAWMYMHQSQAPGQLLTAWLKALNEQTRKRGSSVQVTFDRLKAGSLPPKFSAIRAEAGPRDLLTVTCQVEATGVAFVIFATQQTASSVKLSTCDVAIEKLIGKLQLQVQCKVQCLSDELLQVNAAFESKPDLSLTVRPQTSSKNDPVDLLLVEEIVRGAIMGAMTCVDLSTKTVPREVLTPTIGPISMSQRSAFHQPPTNANVRNKPMTSTPMGRTLTPADRRLLVKVIKANGLRERDGTSASDPYCVVTIDQPSQKHKTNIIRNTVNPFWDEHFLFELNNYSSELRFEVFDRDRMLRDEFLGEAVICLDSLERNPSSRQIIPLQGRLSESDNIKGSLTVEFVFSLSPEETESEMLKRFVYCPPELSPEPSPKERFLFPGDRGWEADERFLFMEPADQVWMDTSGYKPRQQASPTKRVETQRTVAPDGTIITTVTTTTARPKQIPDRRGLGNEMPTRVLTTSSVLPEPQMATFTAAPPANMVEIPAEQRHSNSSTMTDPEMMMVSGGPHSVAETAIKHLSETSKDDRPRTPTKKSTLIIHGVAQETGGEKTPTEDFLMTDDPLGPKEGESMKRDASPRGSKRRFFNFKKKDKRQSSIDDTSVNGSEAPGSEARKGSDSRKGGDSRKGSDSRKTRSNTLDVPSSGRSRESSPSRMKKRVFSFLKKDKKDKSRPYSSSTDLQNGAELHPGGESPSPTTPSSTGSGSLSVPSGGRSSSTGDLKTGRATEEQRRLSADARQQGKEKGIGSPV</sequence>
<name>A0A8B7ZPC9_ACAPL</name>
<keyword evidence="2" id="KW-1133">Transmembrane helix</keyword>
<dbReference type="KEGG" id="aplc:110988350"/>
<dbReference type="InterPro" id="IPR035892">
    <property type="entry name" value="C2_domain_sf"/>
</dbReference>
<feature type="region of interest" description="Disordered" evidence="1">
    <location>
        <begin position="78"/>
        <end position="115"/>
    </location>
</feature>
<dbReference type="OrthoDB" id="9976063at2759"/>
<dbReference type="Pfam" id="PF00168">
    <property type="entry name" value="C2"/>
    <property type="match status" value="1"/>
</dbReference>
<evidence type="ECO:0000256" key="2">
    <source>
        <dbReference type="SAM" id="Phobius"/>
    </source>
</evidence>
<gene>
    <name evidence="5" type="primary">LOC110988350</name>
</gene>
<reference evidence="5" key="1">
    <citation type="submission" date="2025-08" db="UniProtKB">
        <authorList>
            <consortium name="RefSeq"/>
        </authorList>
    </citation>
    <scope>IDENTIFICATION</scope>
</reference>
<dbReference type="SUPFAM" id="SSF49562">
    <property type="entry name" value="C2 domain (Calcium/lipid-binding domain, CaLB)"/>
    <property type="match status" value="1"/>
</dbReference>
<proteinExistence type="predicted"/>